<evidence type="ECO:0000313" key="2">
    <source>
        <dbReference type="EMBL" id="MCE0480909.1"/>
    </source>
</evidence>
<evidence type="ECO:0000256" key="1">
    <source>
        <dbReference type="ARBA" id="ARBA00010838"/>
    </source>
</evidence>
<comment type="caution">
    <text evidence="2">The sequence shown here is derived from an EMBL/GenBank/DDBJ whole genome shotgun (WGS) entry which is preliminary data.</text>
</comment>
<dbReference type="Proteomes" id="UP000823775">
    <property type="component" value="Unassembled WGS sequence"/>
</dbReference>
<protein>
    <submittedName>
        <fullName evidence="2">Beta-glucosidase-like sfr2</fullName>
    </submittedName>
</protein>
<reference evidence="2 3" key="1">
    <citation type="journal article" date="2021" name="BMC Genomics">
        <title>Datura genome reveals duplications of psychoactive alkaloid biosynthetic genes and high mutation rate following tissue culture.</title>
        <authorList>
            <person name="Rajewski A."/>
            <person name="Carter-House D."/>
            <person name="Stajich J."/>
            <person name="Litt A."/>
        </authorList>
    </citation>
    <scope>NUCLEOTIDE SEQUENCE [LARGE SCALE GENOMIC DNA]</scope>
    <source>
        <strain evidence="2">AR-01</strain>
    </source>
</reference>
<dbReference type="EMBL" id="JACEIK010005191">
    <property type="protein sequence ID" value="MCE0480909.1"/>
    <property type="molecule type" value="Genomic_DNA"/>
</dbReference>
<evidence type="ECO:0000313" key="3">
    <source>
        <dbReference type="Proteomes" id="UP000823775"/>
    </source>
</evidence>
<dbReference type="SUPFAM" id="SSF51445">
    <property type="entry name" value="(Trans)glycosidases"/>
    <property type="match status" value="1"/>
</dbReference>
<dbReference type="InterPro" id="IPR017853">
    <property type="entry name" value="GH"/>
</dbReference>
<dbReference type="InterPro" id="IPR001360">
    <property type="entry name" value="Glyco_hydro_1"/>
</dbReference>
<dbReference type="Pfam" id="PF00232">
    <property type="entry name" value="Glyco_hydro_1"/>
    <property type="match status" value="1"/>
</dbReference>
<sequence>MQAAIDRAVARAYMRWSVRDSGEVEVACDSLAATPMLVMILSANPFLHPMMVNFAALERGDINGSCRVTSYGMKVMLTLFHHSLPPWAGDYGGWKLEKTVDYFMEFIGSLLTLLQI</sequence>
<keyword evidence="3" id="KW-1185">Reference proteome</keyword>
<gene>
    <name evidence="2" type="primary">SFR2_3</name>
    <name evidence="2" type="ORF">HAX54_038140</name>
</gene>
<accession>A0ABS8VJF9</accession>
<dbReference type="Gene3D" id="3.20.20.80">
    <property type="entry name" value="Glycosidases"/>
    <property type="match status" value="1"/>
</dbReference>
<proteinExistence type="inferred from homology"/>
<comment type="similarity">
    <text evidence="1">Belongs to the glycosyl hydrolase 1 family.</text>
</comment>
<organism evidence="2 3">
    <name type="scientific">Datura stramonium</name>
    <name type="common">Jimsonweed</name>
    <name type="synonym">Common thornapple</name>
    <dbReference type="NCBI Taxonomy" id="4076"/>
    <lineage>
        <taxon>Eukaryota</taxon>
        <taxon>Viridiplantae</taxon>
        <taxon>Streptophyta</taxon>
        <taxon>Embryophyta</taxon>
        <taxon>Tracheophyta</taxon>
        <taxon>Spermatophyta</taxon>
        <taxon>Magnoliopsida</taxon>
        <taxon>eudicotyledons</taxon>
        <taxon>Gunneridae</taxon>
        <taxon>Pentapetalae</taxon>
        <taxon>asterids</taxon>
        <taxon>lamiids</taxon>
        <taxon>Solanales</taxon>
        <taxon>Solanaceae</taxon>
        <taxon>Solanoideae</taxon>
        <taxon>Datureae</taxon>
        <taxon>Datura</taxon>
    </lineage>
</organism>
<name>A0ABS8VJF9_DATST</name>